<dbReference type="Gene3D" id="3.40.250.10">
    <property type="entry name" value="Rhodanese-like domain"/>
    <property type="match status" value="1"/>
</dbReference>
<dbReference type="HAMAP" id="MF_00469">
    <property type="entry name" value="TrhO"/>
    <property type="match status" value="1"/>
</dbReference>
<evidence type="ECO:0000313" key="4">
    <source>
        <dbReference type="EMBL" id="GAA5143538.1"/>
    </source>
</evidence>
<comment type="caution">
    <text evidence="4">The sequence shown here is derived from an EMBL/GenBank/DDBJ whole genome shotgun (WGS) entry which is preliminary data.</text>
</comment>
<evidence type="ECO:0000259" key="3">
    <source>
        <dbReference type="PROSITE" id="PS50206"/>
    </source>
</evidence>
<dbReference type="Pfam" id="PF17773">
    <property type="entry name" value="UPF0176_N"/>
    <property type="match status" value="1"/>
</dbReference>
<dbReference type="InterPro" id="IPR006225">
    <property type="entry name" value="PsdUridine_synth_RluC/D"/>
</dbReference>
<dbReference type="InterPro" id="IPR020103">
    <property type="entry name" value="PsdUridine_synth_cat_dom_sf"/>
</dbReference>
<dbReference type="Gene3D" id="3.30.2350.10">
    <property type="entry name" value="Pseudouridine synthase"/>
    <property type="match status" value="1"/>
</dbReference>
<evidence type="ECO:0000256" key="1">
    <source>
        <dbReference type="ARBA" id="ARBA00010876"/>
    </source>
</evidence>
<name>A0ABP9PBN6_9BACT</name>
<dbReference type="RefSeq" id="WP_345737346.1">
    <property type="nucleotide sequence ID" value="NZ_BAABIA010000006.1"/>
</dbReference>
<feature type="domain" description="Rhodanese" evidence="3">
    <location>
        <begin position="130"/>
        <end position="224"/>
    </location>
</feature>
<dbReference type="InterPro" id="IPR020936">
    <property type="entry name" value="TrhO"/>
</dbReference>
<dbReference type="EMBL" id="BAABIA010000006">
    <property type="protein sequence ID" value="GAA5143538.1"/>
    <property type="molecule type" value="Genomic_DNA"/>
</dbReference>
<protein>
    <recommendedName>
        <fullName evidence="2">tRNA uridine(34) hydroxylase</fullName>
        <ecNumber evidence="2">1.14.-.-</ecNumber>
    </recommendedName>
    <alternativeName>
        <fullName evidence="2">tRNA hydroxylation protein O</fullName>
    </alternativeName>
</protein>
<comment type="catalytic activity">
    <reaction evidence="2">
        <text>uridine(34) in tRNA + AH2 + O2 = 5-hydroxyuridine(34) in tRNA + A + H2O</text>
        <dbReference type="Rhea" id="RHEA:64224"/>
        <dbReference type="Rhea" id="RHEA-COMP:11727"/>
        <dbReference type="Rhea" id="RHEA-COMP:13381"/>
        <dbReference type="ChEBI" id="CHEBI:13193"/>
        <dbReference type="ChEBI" id="CHEBI:15377"/>
        <dbReference type="ChEBI" id="CHEBI:15379"/>
        <dbReference type="ChEBI" id="CHEBI:17499"/>
        <dbReference type="ChEBI" id="CHEBI:65315"/>
        <dbReference type="ChEBI" id="CHEBI:136877"/>
    </reaction>
</comment>
<dbReference type="PANTHER" id="PTHR43268">
    <property type="entry name" value="THIOSULFATE SULFURTRANSFERASE/RHODANESE-LIKE DOMAIN-CONTAINING PROTEIN 2"/>
    <property type="match status" value="1"/>
</dbReference>
<sequence>MPETAPSPVITNIAAYQFATLTDLKSLREHLVAQCKAWGLKGTILLSTEGINLFVAGLRPEIDLLLAELRALPGLETLTPKFSESAHQPFRRMLVRIKKEIIAFGVEGIEPAKYTSPRIEAKTLKQWLDEGRPITLLDTRNDYEVKLGTFKNAHIIGVDSFRDFPEAVRRLPEELKQQPIVTFCTGGIRCEKAAPFMEREGFQQVWQLEGGILKYFEEVGGAHYDGDCFVFDQRVGVDPGLAETDSVQCFMCQSPLTDEDQKDPRFVEHVSCPYCFKTTEQKMQENIASRHAAIHALTHPLPGSAPYDHQQPLNVPRACDGLTLLETLVTILPHVPQEELLQRFANQRILDKDERPVAPTQIVGAGERYLRLLPGLVEPEVNADIRLLHEDEAIVVLEKPAPLPMHPGGRFNRNTLHYILGEVYEPQKPRPCHRLDANTTGLIVVARTRHFAGLVQPQFSRGEVEKVYLARIQGHPESDTFISDAPISDVPGAMGSREVDEENGREARTEFRVLRREADGTALVEARPITGRTNQIRIHLWQLGHPIVGDPVYLPGQTVGDTQTLDIAASPMCLHAWQISFIHPLNQERMKFATALPAWASLEGAQP</sequence>
<dbReference type="InterPro" id="IPR006224">
    <property type="entry name" value="PsdUridine_synth_RluA-like_CS"/>
</dbReference>
<dbReference type="InterPro" id="IPR040503">
    <property type="entry name" value="TRHO_N"/>
</dbReference>
<gene>
    <name evidence="2" type="primary">trhO</name>
    <name evidence="4" type="ORF">GCM10023213_31590</name>
</gene>
<dbReference type="InterPro" id="IPR036873">
    <property type="entry name" value="Rhodanese-like_dom_sf"/>
</dbReference>
<comment type="similarity">
    <text evidence="1">Belongs to the pseudouridine synthase RluA family.</text>
</comment>
<comment type="function">
    <text evidence="2">Catalyzes oxygen-dependent 5-hydroxyuridine (ho5U) modification at position 34 in tRNAs.</text>
</comment>
<comment type="similarity">
    <text evidence="2">Belongs to the TrhO family.</text>
</comment>
<dbReference type="NCBIfam" id="TIGR00005">
    <property type="entry name" value="rluA_subfam"/>
    <property type="match status" value="1"/>
</dbReference>
<dbReference type="Proteomes" id="UP001499852">
    <property type="component" value="Unassembled WGS sequence"/>
</dbReference>
<dbReference type="Pfam" id="PF00581">
    <property type="entry name" value="Rhodanese"/>
    <property type="match status" value="1"/>
</dbReference>
<proteinExistence type="inferred from homology"/>
<evidence type="ECO:0000256" key="2">
    <source>
        <dbReference type="HAMAP-Rule" id="MF_00469"/>
    </source>
</evidence>
<dbReference type="InterPro" id="IPR001763">
    <property type="entry name" value="Rhodanese-like_dom"/>
</dbReference>
<keyword evidence="2" id="KW-0560">Oxidoreductase</keyword>
<dbReference type="CDD" id="cd01518">
    <property type="entry name" value="RHOD_YceA"/>
    <property type="match status" value="1"/>
</dbReference>
<dbReference type="Gene3D" id="3.30.70.100">
    <property type="match status" value="1"/>
</dbReference>
<dbReference type="InterPro" id="IPR006145">
    <property type="entry name" value="PsdUridine_synth_RsuA/RluA"/>
</dbReference>
<dbReference type="PROSITE" id="PS50206">
    <property type="entry name" value="RHODANESE_3"/>
    <property type="match status" value="1"/>
</dbReference>
<dbReference type="EC" id="1.14.-.-" evidence="2"/>
<reference evidence="5" key="1">
    <citation type="journal article" date="2019" name="Int. J. Syst. Evol. Microbiol.">
        <title>The Global Catalogue of Microorganisms (GCM) 10K type strain sequencing project: providing services to taxonomists for standard genome sequencing and annotation.</title>
        <authorList>
            <consortium name="The Broad Institute Genomics Platform"/>
            <consortium name="The Broad Institute Genome Sequencing Center for Infectious Disease"/>
            <person name="Wu L."/>
            <person name="Ma J."/>
        </authorList>
    </citation>
    <scope>NUCLEOTIDE SEQUENCE [LARGE SCALE GENOMIC DNA]</scope>
    <source>
        <strain evidence="5">JCM 18053</strain>
    </source>
</reference>
<dbReference type="Pfam" id="PF00849">
    <property type="entry name" value="PseudoU_synth_2"/>
    <property type="match status" value="1"/>
</dbReference>
<dbReference type="PROSITE" id="PS01129">
    <property type="entry name" value="PSI_RLU"/>
    <property type="match status" value="1"/>
</dbReference>
<dbReference type="SUPFAM" id="SSF55120">
    <property type="entry name" value="Pseudouridine synthase"/>
    <property type="match status" value="1"/>
</dbReference>
<dbReference type="SUPFAM" id="SSF52821">
    <property type="entry name" value="Rhodanese/Cell cycle control phosphatase"/>
    <property type="match status" value="1"/>
</dbReference>
<organism evidence="4 5">
    <name type="scientific">Prosthecobacter algae</name>
    <dbReference type="NCBI Taxonomy" id="1144682"/>
    <lineage>
        <taxon>Bacteria</taxon>
        <taxon>Pseudomonadati</taxon>
        <taxon>Verrucomicrobiota</taxon>
        <taxon>Verrucomicrobiia</taxon>
        <taxon>Verrucomicrobiales</taxon>
        <taxon>Verrucomicrobiaceae</taxon>
        <taxon>Prosthecobacter</taxon>
    </lineage>
</organism>
<keyword evidence="2" id="KW-0819">tRNA processing</keyword>
<keyword evidence="5" id="KW-1185">Reference proteome</keyword>
<accession>A0ABP9PBN6</accession>
<evidence type="ECO:0000313" key="5">
    <source>
        <dbReference type="Proteomes" id="UP001499852"/>
    </source>
</evidence>
<dbReference type="PANTHER" id="PTHR43268:SF3">
    <property type="entry name" value="RHODANESE-LIKE DOMAIN-CONTAINING PROTEIN 7-RELATED"/>
    <property type="match status" value="1"/>
</dbReference>
<dbReference type="SMART" id="SM00450">
    <property type="entry name" value="RHOD"/>
    <property type="match status" value="1"/>
</dbReference>
<dbReference type="NCBIfam" id="NF003703">
    <property type="entry name" value="PRK05320.1"/>
    <property type="match status" value="1"/>
</dbReference>